<evidence type="ECO:0000256" key="1">
    <source>
        <dbReference type="PROSITE-ProRule" id="PRU00510"/>
    </source>
</evidence>
<dbReference type="AlphaFoldDB" id="A0A942YT84"/>
<sequence>MNAMQEKLFQELRQTKTEIERSLKKKQTENWFTTILEEEMADIDLALKKIKEGNFGQCELSGELLPLDLLNLIPTIRTVNDPSLLGGFCKKPIFPTP</sequence>
<protein>
    <recommendedName>
        <fullName evidence="4">DksA C4-type domain-containing protein</fullName>
    </recommendedName>
</protein>
<accession>A0A942YT84</accession>
<organism evidence="2 3">
    <name type="scientific">Neobacillus rhizophilus</name>
    <dbReference type="NCBI Taxonomy" id="2833579"/>
    <lineage>
        <taxon>Bacteria</taxon>
        <taxon>Bacillati</taxon>
        <taxon>Bacillota</taxon>
        <taxon>Bacilli</taxon>
        <taxon>Bacillales</taxon>
        <taxon>Bacillaceae</taxon>
        <taxon>Neobacillus</taxon>
    </lineage>
</organism>
<dbReference type="Gene3D" id="1.20.120.910">
    <property type="entry name" value="DksA, coiled-coil domain"/>
    <property type="match status" value="1"/>
</dbReference>
<dbReference type="Proteomes" id="UP000679749">
    <property type="component" value="Unassembled WGS sequence"/>
</dbReference>
<comment type="caution">
    <text evidence="1">Lacks conserved residue(s) required for the propagation of feature annotation.</text>
</comment>
<evidence type="ECO:0000313" key="2">
    <source>
        <dbReference type="EMBL" id="MBS4211919.1"/>
    </source>
</evidence>
<reference evidence="2" key="1">
    <citation type="submission" date="2021-05" db="EMBL/GenBank/DDBJ databases">
        <title>Novel Bacillus species.</title>
        <authorList>
            <person name="Liu G."/>
        </authorList>
    </citation>
    <scope>NUCLEOTIDE SEQUENCE</scope>
    <source>
        <strain evidence="2">FJAT-49825</strain>
    </source>
</reference>
<evidence type="ECO:0000313" key="3">
    <source>
        <dbReference type="Proteomes" id="UP000679749"/>
    </source>
</evidence>
<dbReference type="RefSeq" id="WP_213116397.1">
    <property type="nucleotide sequence ID" value="NZ_JAGYPF010000001.1"/>
</dbReference>
<proteinExistence type="predicted"/>
<evidence type="ECO:0008006" key="4">
    <source>
        <dbReference type="Google" id="ProtNLM"/>
    </source>
</evidence>
<comment type="caution">
    <text evidence="2">The sequence shown here is derived from an EMBL/GenBank/DDBJ whole genome shotgun (WGS) entry which is preliminary data.</text>
</comment>
<name>A0A942YT84_9BACI</name>
<keyword evidence="3" id="KW-1185">Reference proteome</keyword>
<dbReference type="EMBL" id="JAGYPF010000001">
    <property type="protein sequence ID" value="MBS4211919.1"/>
    <property type="molecule type" value="Genomic_DNA"/>
</dbReference>
<gene>
    <name evidence="2" type="ORF">KHA99_05530</name>
</gene>
<dbReference type="PROSITE" id="PS51128">
    <property type="entry name" value="ZF_DKSA_2"/>
    <property type="match status" value="1"/>
</dbReference>